<dbReference type="EMBL" id="BLXT01006697">
    <property type="protein sequence ID" value="GFO32903.1"/>
    <property type="molecule type" value="Genomic_DNA"/>
</dbReference>
<sequence>MYFWCDFQHVAHNEKTNRSGVKFCHRYGQNSLYFTQLHQRVKELECTRELIQNDRHIQQWEGLPQDSGRAPNEAMAVRDALMYTFCLQQGVFHGRLTCS</sequence>
<organism evidence="1 2">
    <name type="scientific">Plakobranchus ocellatus</name>
    <dbReference type="NCBI Taxonomy" id="259542"/>
    <lineage>
        <taxon>Eukaryota</taxon>
        <taxon>Metazoa</taxon>
        <taxon>Spiralia</taxon>
        <taxon>Lophotrochozoa</taxon>
        <taxon>Mollusca</taxon>
        <taxon>Gastropoda</taxon>
        <taxon>Heterobranchia</taxon>
        <taxon>Euthyneura</taxon>
        <taxon>Panpulmonata</taxon>
        <taxon>Sacoglossa</taxon>
        <taxon>Placobranchoidea</taxon>
        <taxon>Plakobranchidae</taxon>
        <taxon>Plakobranchus</taxon>
    </lineage>
</organism>
<name>A0AAV4CLC2_9GAST</name>
<keyword evidence="2" id="KW-1185">Reference proteome</keyword>
<dbReference type="AlphaFoldDB" id="A0AAV4CLC2"/>
<gene>
    <name evidence="1" type="ORF">PoB_005940800</name>
</gene>
<reference evidence="1 2" key="1">
    <citation type="journal article" date="2021" name="Elife">
        <title>Chloroplast acquisition without the gene transfer in kleptoplastic sea slugs, Plakobranchus ocellatus.</title>
        <authorList>
            <person name="Maeda T."/>
            <person name="Takahashi S."/>
            <person name="Yoshida T."/>
            <person name="Shimamura S."/>
            <person name="Takaki Y."/>
            <person name="Nagai Y."/>
            <person name="Toyoda A."/>
            <person name="Suzuki Y."/>
            <person name="Arimoto A."/>
            <person name="Ishii H."/>
            <person name="Satoh N."/>
            <person name="Nishiyama T."/>
            <person name="Hasebe M."/>
            <person name="Maruyama T."/>
            <person name="Minagawa J."/>
            <person name="Obokata J."/>
            <person name="Shigenobu S."/>
        </authorList>
    </citation>
    <scope>NUCLEOTIDE SEQUENCE [LARGE SCALE GENOMIC DNA]</scope>
</reference>
<accession>A0AAV4CLC2</accession>
<dbReference type="Proteomes" id="UP000735302">
    <property type="component" value="Unassembled WGS sequence"/>
</dbReference>
<protein>
    <submittedName>
        <fullName evidence="1">Uncharacterized protein</fullName>
    </submittedName>
</protein>
<comment type="caution">
    <text evidence="1">The sequence shown here is derived from an EMBL/GenBank/DDBJ whole genome shotgun (WGS) entry which is preliminary data.</text>
</comment>
<evidence type="ECO:0000313" key="2">
    <source>
        <dbReference type="Proteomes" id="UP000735302"/>
    </source>
</evidence>
<evidence type="ECO:0000313" key="1">
    <source>
        <dbReference type="EMBL" id="GFO32903.1"/>
    </source>
</evidence>
<proteinExistence type="predicted"/>